<organism evidence="1 2">
    <name type="scientific">Dallia pectoralis</name>
    <name type="common">Alaska blackfish</name>
    <dbReference type="NCBI Taxonomy" id="75939"/>
    <lineage>
        <taxon>Eukaryota</taxon>
        <taxon>Metazoa</taxon>
        <taxon>Chordata</taxon>
        <taxon>Craniata</taxon>
        <taxon>Vertebrata</taxon>
        <taxon>Euteleostomi</taxon>
        <taxon>Actinopterygii</taxon>
        <taxon>Neopterygii</taxon>
        <taxon>Teleostei</taxon>
        <taxon>Protacanthopterygii</taxon>
        <taxon>Esociformes</taxon>
        <taxon>Umbridae</taxon>
        <taxon>Dallia</taxon>
    </lineage>
</organism>
<evidence type="ECO:0000313" key="1">
    <source>
        <dbReference type="EMBL" id="KAJ8002030.1"/>
    </source>
</evidence>
<comment type="caution">
    <text evidence="1">The sequence shown here is derived from an EMBL/GenBank/DDBJ whole genome shotgun (WGS) entry which is preliminary data.</text>
</comment>
<accession>A0ACC2GEU1</accession>
<sequence length="105" mass="12488">MTWPRIQLVETRRFLRQSKLNIAMDYKKIDNICPGAKDIKIKDLLDLIIQHLNRSGEETMDGMDEDMGVASFRIKENSEQMEWIPSSNPNFCNWRESRCEDEEYM</sequence>
<dbReference type="EMBL" id="CM055741">
    <property type="protein sequence ID" value="KAJ8002030.1"/>
    <property type="molecule type" value="Genomic_DNA"/>
</dbReference>
<evidence type="ECO:0000313" key="2">
    <source>
        <dbReference type="Proteomes" id="UP001157502"/>
    </source>
</evidence>
<dbReference type="Proteomes" id="UP001157502">
    <property type="component" value="Chromosome 14"/>
</dbReference>
<gene>
    <name evidence="1" type="ORF">DPEC_G00175570</name>
</gene>
<proteinExistence type="predicted"/>
<keyword evidence="2" id="KW-1185">Reference proteome</keyword>
<name>A0ACC2GEU1_DALPE</name>
<reference evidence="1" key="1">
    <citation type="submission" date="2021-05" db="EMBL/GenBank/DDBJ databases">
        <authorList>
            <person name="Pan Q."/>
            <person name="Jouanno E."/>
            <person name="Zahm M."/>
            <person name="Klopp C."/>
            <person name="Cabau C."/>
            <person name="Louis A."/>
            <person name="Berthelot C."/>
            <person name="Parey E."/>
            <person name="Roest Crollius H."/>
            <person name="Montfort J."/>
            <person name="Robinson-Rechavi M."/>
            <person name="Bouchez O."/>
            <person name="Lampietro C."/>
            <person name="Lopez Roques C."/>
            <person name="Donnadieu C."/>
            <person name="Postlethwait J."/>
            <person name="Bobe J."/>
            <person name="Dillon D."/>
            <person name="Chandos A."/>
            <person name="von Hippel F."/>
            <person name="Guiguen Y."/>
        </authorList>
    </citation>
    <scope>NUCLEOTIDE SEQUENCE</scope>
    <source>
        <strain evidence="1">YG-Jan2019</strain>
    </source>
</reference>
<protein>
    <submittedName>
        <fullName evidence="1">Uncharacterized protein</fullName>
    </submittedName>
</protein>